<dbReference type="InterPro" id="IPR044528">
    <property type="entry name" value="POD-like_MBL-fold"/>
</dbReference>
<dbReference type="CDD" id="cd00158">
    <property type="entry name" value="RHOD"/>
    <property type="match status" value="1"/>
</dbReference>
<dbReference type="InterPro" id="IPR001279">
    <property type="entry name" value="Metallo-B-lactamas"/>
</dbReference>
<gene>
    <name evidence="3" type="ORF">Q5H92_14355</name>
</gene>
<keyword evidence="4" id="KW-1185">Reference proteome</keyword>
<keyword evidence="1" id="KW-0479">Metal-binding</keyword>
<dbReference type="PROSITE" id="PS50206">
    <property type="entry name" value="RHODANESE_3"/>
    <property type="match status" value="2"/>
</dbReference>
<dbReference type="PROSITE" id="PS00380">
    <property type="entry name" value="RHODANESE_1"/>
    <property type="match status" value="1"/>
</dbReference>
<feature type="domain" description="Rhodanese" evidence="2">
    <location>
        <begin position="373"/>
        <end position="455"/>
    </location>
</feature>
<dbReference type="SUPFAM" id="SSF52821">
    <property type="entry name" value="Rhodanese/Cell cycle control phosphatase"/>
    <property type="match status" value="2"/>
</dbReference>
<dbReference type="InterPro" id="IPR036873">
    <property type="entry name" value="Rhodanese-like_dom_sf"/>
</dbReference>
<dbReference type="Pfam" id="PF00753">
    <property type="entry name" value="Lactamase_B"/>
    <property type="match status" value="1"/>
</dbReference>
<dbReference type="Proteomes" id="UP001167796">
    <property type="component" value="Unassembled WGS sequence"/>
</dbReference>
<evidence type="ECO:0000313" key="4">
    <source>
        <dbReference type="Proteomes" id="UP001167796"/>
    </source>
</evidence>
<proteinExistence type="predicted"/>
<dbReference type="SUPFAM" id="SSF56281">
    <property type="entry name" value="Metallo-hydrolase/oxidoreductase"/>
    <property type="match status" value="1"/>
</dbReference>
<evidence type="ECO:0000256" key="1">
    <source>
        <dbReference type="ARBA" id="ARBA00022723"/>
    </source>
</evidence>
<evidence type="ECO:0000259" key="2">
    <source>
        <dbReference type="PROSITE" id="PS50206"/>
    </source>
</evidence>
<dbReference type="Pfam" id="PF00581">
    <property type="entry name" value="Rhodanese"/>
    <property type="match status" value="2"/>
</dbReference>
<reference evidence="3" key="1">
    <citation type="submission" date="2023-07" db="EMBL/GenBank/DDBJ databases">
        <authorList>
            <person name="Kim M.K."/>
        </authorList>
    </citation>
    <scope>NUCLEOTIDE SEQUENCE</scope>
    <source>
        <strain evidence="3">M29</strain>
    </source>
</reference>
<dbReference type="CDD" id="cd07724">
    <property type="entry name" value="POD-like_MBL-fold"/>
    <property type="match status" value="1"/>
</dbReference>
<dbReference type="SMART" id="SM00450">
    <property type="entry name" value="RHOD"/>
    <property type="match status" value="2"/>
</dbReference>
<dbReference type="Gene3D" id="3.40.250.10">
    <property type="entry name" value="Rhodanese-like domain"/>
    <property type="match status" value="2"/>
</dbReference>
<feature type="domain" description="Rhodanese" evidence="2">
    <location>
        <begin position="276"/>
        <end position="325"/>
    </location>
</feature>
<comment type="caution">
    <text evidence="3">The sequence shown here is derived from an EMBL/GenBank/DDBJ whole genome shotgun (WGS) entry which is preliminary data.</text>
</comment>
<name>A0ABT9ADC6_9BACT</name>
<protein>
    <submittedName>
        <fullName evidence="3">MBL fold metallo-hydrolase</fullName>
    </submittedName>
</protein>
<organism evidence="3 4">
    <name type="scientific">Hymenobacter mellowenesis</name>
    <dbReference type="NCBI Taxonomy" id="3063995"/>
    <lineage>
        <taxon>Bacteria</taxon>
        <taxon>Pseudomonadati</taxon>
        <taxon>Bacteroidota</taxon>
        <taxon>Cytophagia</taxon>
        <taxon>Cytophagales</taxon>
        <taxon>Hymenobacteraceae</taxon>
        <taxon>Hymenobacter</taxon>
    </lineage>
</organism>
<dbReference type="InterPro" id="IPR036866">
    <property type="entry name" value="RibonucZ/Hydroxyglut_hydro"/>
</dbReference>
<accession>A0ABT9ADC6</accession>
<dbReference type="InterPro" id="IPR001763">
    <property type="entry name" value="Rhodanese-like_dom"/>
</dbReference>
<evidence type="ECO:0000313" key="3">
    <source>
        <dbReference type="EMBL" id="MDO7847548.1"/>
    </source>
</evidence>
<dbReference type="InterPro" id="IPR001307">
    <property type="entry name" value="Thiosulphate_STrfase_CS"/>
</dbReference>
<dbReference type="EMBL" id="JAUQSX010000007">
    <property type="protein sequence ID" value="MDO7847548.1"/>
    <property type="molecule type" value="Genomic_DNA"/>
</dbReference>
<dbReference type="InterPro" id="IPR051682">
    <property type="entry name" value="Mito_Persulfide_Diox"/>
</dbReference>
<sequence>MPPLPSSTASAVQIQQFYDKGLAHASYAVRCGRQVAIIDPGRDPQPYYDFADEHEARIIAVIETHPHADFVSSHLEIAQETEAPIYCSKLVGAKYPHKTFDDGDRLKLGAYELHAINTPGHSPDSISILLLDELAQSRAVFTGDTLFVGDVGRPDLREEEAVGGHKREELAAQMYKSTRNKLMTLPGSTKVYPAHGPGSLCGKTTSTDLDSTIAKELKTNYALQPMSQDEFIKVLLEDQPFVPKYFGHDVKLNKLGAPSFEDSIRAVPHPGSTAALEPGVLIIDARPAAKFRAGHLPGAINLQDGGKFETWLGSVVGPTEKFYLLADSQIALDTVVRKTAKIGYEANIKGALLAPSTLPETAPAVDVEAVRQHPEQFTIVDIRNHAEAKNQVFDNALVIPLPELRERAHEIPTDKPVLIHCAGGYRSAAGASIVQAALPGAEVLDLGEAITEFQKAAVH</sequence>
<dbReference type="PANTHER" id="PTHR43084:SF1">
    <property type="entry name" value="PERSULFIDE DIOXYGENASE ETHE1, MITOCHONDRIAL"/>
    <property type="match status" value="1"/>
</dbReference>
<dbReference type="SMART" id="SM00849">
    <property type="entry name" value="Lactamase_B"/>
    <property type="match status" value="1"/>
</dbReference>
<dbReference type="PANTHER" id="PTHR43084">
    <property type="entry name" value="PERSULFIDE DIOXYGENASE ETHE1"/>
    <property type="match status" value="1"/>
</dbReference>
<dbReference type="RefSeq" id="WP_305012224.1">
    <property type="nucleotide sequence ID" value="NZ_JAUQSX010000007.1"/>
</dbReference>
<dbReference type="Gene3D" id="3.60.15.10">
    <property type="entry name" value="Ribonuclease Z/Hydroxyacylglutathione hydrolase-like"/>
    <property type="match status" value="1"/>
</dbReference>